<evidence type="ECO:0000256" key="2">
    <source>
        <dbReference type="ARBA" id="ARBA00022475"/>
    </source>
</evidence>
<evidence type="ECO:0000256" key="5">
    <source>
        <dbReference type="ARBA" id="ARBA00023136"/>
    </source>
</evidence>
<name>A0ABW2RQB5_9BACL</name>
<dbReference type="InterPro" id="IPR017039">
    <property type="entry name" value="Virul_fac_BrkB"/>
</dbReference>
<dbReference type="PANTHER" id="PTHR30213:SF0">
    <property type="entry name" value="UPF0761 MEMBRANE PROTEIN YIHY"/>
    <property type="match status" value="1"/>
</dbReference>
<comment type="caution">
    <text evidence="7">The sequence shown here is derived from an EMBL/GenBank/DDBJ whole genome shotgun (WGS) entry which is preliminary data.</text>
</comment>
<feature type="transmembrane region" description="Helical" evidence="6">
    <location>
        <begin position="86"/>
        <end position="109"/>
    </location>
</feature>
<dbReference type="Proteomes" id="UP001596500">
    <property type="component" value="Unassembled WGS sequence"/>
</dbReference>
<feature type="transmembrane region" description="Helical" evidence="6">
    <location>
        <begin position="169"/>
        <end position="190"/>
    </location>
</feature>
<feature type="transmembrane region" description="Helical" evidence="6">
    <location>
        <begin position="237"/>
        <end position="264"/>
    </location>
</feature>
<dbReference type="PIRSF" id="PIRSF035875">
    <property type="entry name" value="RNase_BN"/>
    <property type="match status" value="1"/>
</dbReference>
<feature type="transmembrane region" description="Helical" evidence="6">
    <location>
        <begin position="26"/>
        <end position="48"/>
    </location>
</feature>
<dbReference type="EMBL" id="JBHTBW010000081">
    <property type="protein sequence ID" value="MFC7443260.1"/>
    <property type="molecule type" value="Genomic_DNA"/>
</dbReference>
<keyword evidence="4 6" id="KW-1133">Transmembrane helix</keyword>
<keyword evidence="2" id="KW-1003">Cell membrane</keyword>
<evidence type="ECO:0000313" key="8">
    <source>
        <dbReference type="Proteomes" id="UP001596500"/>
    </source>
</evidence>
<evidence type="ECO:0000256" key="1">
    <source>
        <dbReference type="ARBA" id="ARBA00004651"/>
    </source>
</evidence>
<protein>
    <submittedName>
        <fullName evidence="7">YihY/virulence factor BrkB family protein</fullName>
    </submittedName>
</protein>
<dbReference type="Pfam" id="PF03631">
    <property type="entry name" value="Virul_fac_BrkB"/>
    <property type="match status" value="1"/>
</dbReference>
<feature type="transmembrane region" description="Helical" evidence="6">
    <location>
        <begin position="202"/>
        <end position="225"/>
    </location>
</feature>
<reference evidence="8" key="1">
    <citation type="journal article" date="2019" name="Int. J. Syst. Evol. Microbiol.">
        <title>The Global Catalogue of Microorganisms (GCM) 10K type strain sequencing project: providing services to taxonomists for standard genome sequencing and annotation.</title>
        <authorList>
            <consortium name="The Broad Institute Genomics Platform"/>
            <consortium name="The Broad Institute Genome Sequencing Center for Infectious Disease"/>
            <person name="Wu L."/>
            <person name="Ma J."/>
        </authorList>
    </citation>
    <scope>NUCLEOTIDE SEQUENCE [LARGE SCALE GENOMIC DNA]</scope>
    <source>
        <strain evidence="8">CGMCC 1.12942</strain>
    </source>
</reference>
<dbReference type="RefSeq" id="WP_379867585.1">
    <property type="nucleotide sequence ID" value="NZ_JBHTBW010000081.1"/>
</dbReference>
<dbReference type="NCBIfam" id="TIGR00765">
    <property type="entry name" value="yihY_not_rbn"/>
    <property type="match status" value="1"/>
</dbReference>
<keyword evidence="8" id="KW-1185">Reference proteome</keyword>
<feature type="transmembrane region" description="Helical" evidence="6">
    <location>
        <begin position="121"/>
        <end position="149"/>
    </location>
</feature>
<dbReference type="PANTHER" id="PTHR30213">
    <property type="entry name" value="INNER MEMBRANE PROTEIN YHJD"/>
    <property type="match status" value="1"/>
</dbReference>
<keyword evidence="5 6" id="KW-0472">Membrane</keyword>
<accession>A0ABW2RQB5</accession>
<sequence>MRLVLIMKELKKRWVEERVFDLSAQLAYYILMSIFPFLLLAVTVLGFLPFTSADILVMIKPYAPPTTFELLESNLAAILDERREGIFSLSLVITVYLASVVFQSIIRILDNAYNVHKERSFWMQALLGIFLMFGLLGALVLSLMLPVFGKVLGHYVFQMFGVTEWFYEVWTWIRWLLSSLVIFVVFWCLYKYTPNTKVTFGQALPGAIFVMVGWQLGSLGFSYYVSFDNYSLVYGNLGAIIILVGWFYLSSMVLILGGLLNAVICKVKNQTES</sequence>
<comment type="subcellular location">
    <subcellularLocation>
        <location evidence="1">Cell membrane</location>
        <topology evidence="1">Multi-pass membrane protein</topology>
    </subcellularLocation>
</comment>
<organism evidence="7 8">
    <name type="scientific">Laceyella putida</name>
    <dbReference type="NCBI Taxonomy" id="110101"/>
    <lineage>
        <taxon>Bacteria</taxon>
        <taxon>Bacillati</taxon>
        <taxon>Bacillota</taxon>
        <taxon>Bacilli</taxon>
        <taxon>Bacillales</taxon>
        <taxon>Thermoactinomycetaceae</taxon>
        <taxon>Laceyella</taxon>
    </lineage>
</organism>
<evidence type="ECO:0000256" key="4">
    <source>
        <dbReference type="ARBA" id="ARBA00022989"/>
    </source>
</evidence>
<proteinExistence type="predicted"/>
<evidence type="ECO:0000256" key="6">
    <source>
        <dbReference type="SAM" id="Phobius"/>
    </source>
</evidence>
<keyword evidence="3 6" id="KW-0812">Transmembrane</keyword>
<gene>
    <name evidence="7" type="ORF">ACFQNG_19515</name>
</gene>
<evidence type="ECO:0000256" key="3">
    <source>
        <dbReference type="ARBA" id="ARBA00022692"/>
    </source>
</evidence>
<evidence type="ECO:0000313" key="7">
    <source>
        <dbReference type="EMBL" id="MFC7443260.1"/>
    </source>
</evidence>